<keyword evidence="1" id="KW-1133">Transmembrane helix</keyword>
<keyword evidence="1" id="KW-0472">Membrane</keyword>
<feature type="transmembrane region" description="Helical" evidence="1">
    <location>
        <begin position="86"/>
        <end position="108"/>
    </location>
</feature>
<sequence length="148" mass="16147">MKKTTQRLKNATLATLKSLRMIAPMLLAVISLVGLFETYITPEMIHTLFNGKVIHDTLIGTAAGGISVGQPFLSYIIGGELLKDGISSYAVTAFILSFVTLGVIQLPLEFSIFGARFTIIRNLLSLVFAVIISWVTAYTLELLNGYFS</sequence>
<dbReference type="EMBL" id="FPHL01000021">
    <property type="protein sequence ID" value="SFV60247.1"/>
    <property type="molecule type" value="Genomic_DNA"/>
</dbReference>
<organism evidence="2">
    <name type="scientific">hydrothermal vent metagenome</name>
    <dbReference type="NCBI Taxonomy" id="652676"/>
    <lineage>
        <taxon>unclassified sequences</taxon>
        <taxon>metagenomes</taxon>
        <taxon>ecological metagenomes</taxon>
    </lineage>
</organism>
<evidence type="ECO:0000313" key="2">
    <source>
        <dbReference type="EMBL" id="SFV60247.1"/>
    </source>
</evidence>
<evidence type="ECO:0000256" key="1">
    <source>
        <dbReference type="SAM" id="Phobius"/>
    </source>
</evidence>
<accession>A0A1W1C3E5</accession>
<gene>
    <name evidence="2" type="ORF">MNB_SV-10-74</name>
</gene>
<dbReference type="AlphaFoldDB" id="A0A1W1C3E5"/>
<keyword evidence="1" id="KW-0812">Transmembrane</keyword>
<proteinExistence type="predicted"/>
<feature type="transmembrane region" description="Helical" evidence="1">
    <location>
        <begin position="120"/>
        <end position="140"/>
    </location>
</feature>
<name>A0A1W1C3E5_9ZZZZ</name>
<protein>
    <submittedName>
        <fullName evidence="2">Conserved protein, permease-related</fullName>
    </submittedName>
</protein>
<feature type="transmembrane region" description="Helical" evidence="1">
    <location>
        <begin position="21"/>
        <end position="40"/>
    </location>
</feature>
<reference evidence="2" key="1">
    <citation type="submission" date="2016-10" db="EMBL/GenBank/DDBJ databases">
        <authorList>
            <person name="de Groot N.N."/>
        </authorList>
    </citation>
    <scope>NUCLEOTIDE SEQUENCE</scope>
</reference>